<evidence type="ECO:0000313" key="4">
    <source>
        <dbReference type="Proteomes" id="UP000008915"/>
    </source>
</evidence>
<dbReference type="AlphaFoldDB" id="E6SMB4"/>
<dbReference type="STRING" id="644966.Tmar_1360"/>
<accession>E6SMB4</accession>
<dbReference type="eggNOG" id="COG2102">
    <property type="taxonomic scope" value="Bacteria"/>
</dbReference>
<feature type="compositionally biased region" description="Basic and acidic residues" evidence="1">
    <location>
        <begin position="1"/>
        <end position="24"/>
    </location>
</feature>
<evidence type="ECO:0000259" key="2">
    <source>
        <dbReference type="Pfam" id="PF01902"/>
    </source>
</evidence>
<reference evidence="4" key="2">
    <citation type="journal article" date="2010" name="Stand. Genomic Sci.">
        <title>Complete genome sequence of Thermaerobacter marianensis type strain (7p75aT).</title>
        <authorList>
            <person name="Han C."/>
            <person name="Gu W."/>
            <person name="Zhang X."/>
            <person name="Lapidus A."/>
            <person name="Nolan M."/>
            <person name="Copeland A."/>
            <person name="Lucas S."/>
            <person name="Glavina Del Rio T."/>
            <person name="Tice H."/>
            <person name="Cheng J."/>
            <person name="Tapia R."/>
            <person name="Goodwin L."/>
            <person name="Pitluck S."/>
            <person name="Pagani I."/>
            <person name="Ivanova N."/>
            <person name="Mavromatis K."/>
            <person name="Mikhailova N."/>
            <person name="Pati A."/>
            <person name="Chen A."/>
            <person name="Palaniappan K."/>
            <person name="Land M."/>
            <person name="Hauser L."/>
            <person name="Chang Y."/>
            <person name="Jeffries C."/>
            <person name="Schneider S."/>
            <person name="Rohde M."/>
            <person name="Goker M."/>
            <person name="Pukall R."/>
            <person name="Woyke T."/>
            <person name="Bristow J."/>
            <person name="Eisen J."/>
            <person name="Markowitz V."/>
            <person name="Hugenholtz P."/>
            <person name="Kyrpides N."/>
            <person name="Klenk H."/>
            <person name="Detter J."/>
        </authorList>
    </citation>
    <scope>NUCLEOTIDE SEQUENCE [LARGE SCALE GENOMIC DNA]</scope>
    <source>
        <strain evidence="4">ATCC 700841 / DSM 12885 / JCM 10246 / 7p75a</strain>
    </source>
</reference>
<proteinExistence type="predicted"/>
<gene>
    <name evidence="3" type="ordered locus">Tmar_1360</name>
</gene>
<keyword evidence="4" id="KW-1185">Reference proteome</keyword>
<dbReference type="Gene3D" id="3.90.1490.10">
    <property type="entry name" value="putative n-type atp pyrophosphatase, domain 2"/>
    <property type="match status" value="1"/>
</dbReference>
<dbReference type="Gene3D" id="3.40.50.620">
    <property type="entry name" value="HUPs"/>
    <property type="match status" value="1"/>
</dbReference>
<dbReference type="Proteomes" id="UP000008915">
    <property type="component" value="Chromosome"/>
</dbReference>
<evidence type="ECO:0000313" key="3">
    <source>
        <dbReference type="EMBL" id="ADU51473.1"/>
    </source>
</evidence>
<protein>
    <submittedName>
        <fullName evidence="3">ATP binding protein</fullName>
    </submittedName>
</protein>
<evidence type="ECO:0000256" key="1">
    <source>
        <dbReference type="SAM" id="MobiDB-lite"/>
    </source>
</evidence>
<sequence>MAMGRVERPDGSMERPPRLEERGGFGRLQARDVAAPPVAAGPDEPAPGPPVRPVALSWSGGKDSTLALARLAADPTVRVEGLLATFNERNGRISMHGVRRELIEAQARALGLPLWAVPLPDPCSNTEYEDRMARAVAALAARGIDAVAFGDLFLADVRAYREAQMARAGMTVLFPLWGEDTRDVAERAVAEGVRAVVVCIDPRHLGPEWLGRAYDRRFLADLPPGVDPCGERGEFHTFVYDGPGFAAPVAFRTGQRVQRGGFWYLDLVPA</sequence>
<dbReference type="KEGG" id="tmr:Tmar_1360"/>
<feature type="compositionally biased region" description="Low complexity" evidence="1">
    <location>
        <begin position="31"/>
        <end position="43"/>
    </location>
</feature>
<reference evidence="3 4" key="1">
    <citation type="journal article" date="2010" name="Stand. Genomic Sci.">
        <title>Complete genome sequence of Thermaerobacter marianensis type strain (7p75a).</title>
        <authorList>
            <person name="Han C."/>
            <person name="Gu W."/>
            <person name="Zhang X."/>
            <person name="Lapidus A."/>
            <person name="Nolan M."/>
            <person name="Copeland A."/>
            <person name="Lucas S."/>
            <person name="Del Rio T.G."/>
            <person name="Tice H."/>
            <person name="Cheng J.F."/>
            <person name="Tapia R."/>
            <person name="Goodwin L."/>
            <person name="Pitluck S."/>
            <person name="Pagani I."/>
            <person name="Ivanova N."/>
            <person name="Mavromatis K."/>
            <person name="Mikhailova N."/>
            <person name="Pati A."/>
            <person name="Chen A."/>
            <person name="Palaniappan K."/>
            <person name="Land M."/>
            <person name="Hauser L."/>
            <person name="Chang Y.J."/>
            <person name="Jeffries C.D."/>
            <person name="Schneider S."/>
            <person name="Rohde M."/>
            <person name="Goker M."/>
            <person name="Pukall R."/>
            <person name="Woyke T."/>
            <person name="Bristow J."/>
            <person name="Eisen J.A."/>
            <person name="Markowitz V."/>
            <person name="Hugenholtz P."/>
            <person name="Kyrpides N.C."/>
            <person name="Klenk H.P."/>
            <person name="Detter J.C."/>
        </authorList>
    </citation>
    <scope>NUCLEOTIDE SEQUENCE [LARGE SCALE GENOMIC DNA]</scope>
    <source>
        <strain evidence="4">ATCC 700841 / DSM 12885 / JCM 10246 / 7p75a</strain>
    </source>
</reference>
<dbReference type="SUPFAM" id="SSF52402">
    <property type="entry name" value="Adenine nucleotide alpha hydrolases-like"/>
    <property type="match status" value="1"/>
</dbReference>
<organism evidence="3 4">
    <name type="scientific">Thermaerobacter marianensis (strain ATCC 700841 / DSM 12885 / JCM 10246 / 7p75a)</name>
    <dbReference type="NCBI Taxonomy" id="644966"/>
    <lineage>
        <taxon>Bacteria</taxon>
        <taxon>Bacillati</taxon>
        <taxon>Bacillota</taxon>
        <taxon>Clostridia</taxon>
        <taxon>Eubacteriales</taxon>
        <taxon>Clostridiales Family XVII. Incertae Sedis</taxon>
        <taxon>Thermaerobacter</taxon>
    </lineage>
</organism>
<feature type="region of interest" description="Disordered" evidence="1">
    <location>
        <begin position="1"/>
        <end position="54"/>
    </location>
</feature>
<dbReference type="Pfam" id="PF01902">
    <property type="entry name" value="Diphthami_syn_2"/>
    <property type="match status" value="1"/>
</dbReference>
<dbReference type="InterPro" id="IPR002761">
    <property type="entry name" value="Diphthami_syn_dom"/>
</dbReference>
<feature type="domain" description="Diphthamide synthase" evidence="2">
    <location>
        <begin position="54"/>
        <end position="266"/>
    </location>
</feature>
<dbReference type="InterPro" id="IPR014729">
    <property type="entry name" value="Rossmann-like_a/b/a_fold"/>
</dbReference>
<dbReference type="CDD" id="cd01994">
    <property type="entry name" value="AANH_PF0828-like"/>
    <property type="match status" value="1"/>
</dbReference>
<dbReference type="HOGENOM" id="CLU_010289_1_1_9"/>
<name>E6SMB4_THEM7</name>
<dbReference type="EMBL" id="CP002344">
    <property type="protein sequence ID" value="ADU51473.1"/>
    <property type="molecule type" value="Genomic_DNA"/>
</dbReference>